<dbReference type="EMBL" id="FQZE01000006">
    <property type="protein sequence ID" value="SHI81928.1"/>
    <property type="molecule type" value="Genomic_DNA"/>
</dbReference>
<dbReference type="Proteomes" id="UP000184050">
    <property type="component" value="Unassembled WGS sequence"/>
</dbReference>
<sequence>MQIETESRKMIQFDTYKKKSDTSLSGCNNVLDLLYGTINFLQYS</sequence>
<protein>
    <submittedName>
        <fullName evidence="1">Uncharacterized protein</fullName>
    </submittedName>
</protein>
<dbReference type="STRING" id="1168035.SAMN05444280_106109"/>
<organism evidence="1 2">
    <name type="scientific">Tangfeifania diversioriginum</name>
    <dbReference type="NCBI Taxonomy" id="1168035"/>
    <lineage>
        <taxon>Bacteria</taxon>
        <taxon>Pseudomonadati</taxon>
        <taxon>Bacteroidota</taxon>
        <taxon>Bacteroidia</taxon>
        <taxon>Marinilabiliales</taxon>
        <taxon>Prolixibacteraceae</taxon>
        <taxon>Tangfeifania</taxon>
    </lineage>
</organism>
<dbReference type="AlphaFoldDB" id="A0A1M6E9G3"/>
<proteinExistence type="predicted"/>
<reference evidence="1 2" key="1">
    <citation type="submission" date="2016-11" db="EMBL/GenBank/DDBJ databases">
        <authorList>
            <person name="Jaros S."/>
            <person name="Januszkiewicz K."/>
            <person name="Wedrychowicz H."/>
        </authorList>
    </citation>
    <scope>NUCLEOTIDE SEQUENCE [LARGE SCALE GENOMIC DNA]</scope>
    <source>
        <strain evidence="1 2">DSM 27063</strain>
    </source>
</reference>
<accession>A0A1M6E9G3</accession>
<evidence type="ECO:0000313" key="1">
    <source>
        <dbReference type="EMBL" id="SHI81928.1"/>
    </source>
</evidence>
<gene>
    <name evidence="1" type="ORF">SAMN05444280_106109</name>
</gene>
<evidence type="ECO:0000313" key="2">
    <source>
        <dbReference type="Proteomes" id="UP000184050"/>
    </source>
</evidence>
<name>A0A1M6E9G3_9BACT</name>
<keyword evidence="2" id="KW-1185">Reference proteome</keyword>